<feature type="compositionally biased region" description="Polar residues" evidence="1">
    <location>
        <begin position="560"/>
        <end position="578"/>
    </location>
</feature>
<feature type="compositionally biased region" description="Polar residues" evidence="1">
    <location>
        <begin position="1502"/>
        <end position="1511"/>
    </location>
</feature>
<feature type="compositionally biased region" description="Pro residues" evidence="1">
    <location>
        <begin position="1323"/>
        <end position="1332"/>
    </location>
</feature>
<feature type="compositionally biased region" description="Low complexity" evidence="1">
    <location>
        <begin position="1113"/>
        <end position="1129"/>
    </location>
</feature>
<evidence type="ECO:0000256" key="1">
    <source>
        <dbReference type="SAM" id="MobiDB-lite"/>
    </source>
</evidence>
<feature type="compositionally biased region" description="Low complexity" evidence="1">
    <location>
        <begin position="1576"/>
        <end position="1586"/>
    </location>
</feature>
<feature type="region of interest" description="Disordered" evidence="1">
    <location>
        <begin position="1266"/>
        <end position="1343"/>
    </location>
</feature>
<feature type="compositionally biased region" description="Gly residues" evidence="1">
    <location>
        <begin position="808"/>
        <end position="817"/>
    </location>
</feature>
<feature type="compositionally biased region" description="Basic and acidic residues" evidence="1">
    <location>
        <begin position="896"/>
        <end position="945"/>
    </location>
</feature>
<feature type="compositionally biased region" description="Polar residues" evidence="1">
    <location>
        <begin position="1623"/>
        <end position="1639"/>
    </location>
</feature>
<sequence>MATAFSDIQLVPSENWDDDFEFQLHSAAMTSSQSAHTPTKGKSKNYKSKNDVNTTPINSSSKARMTNDTTNHNVYDDFEPELPSARTRMSTASSAFTEDWDAENSETHSPTRRSHENALGHVNTFSSPPPPSPGAFPSPPPLFSHLPLSDTKNFVSGSAHSSTHNLAVTTPELTEWVEPGPSTPSKSKTRFPAQPVPEQETENWDDDFEDGPESPVRKGTTPGKKSLSGRRVPSAPSTSAAGKASRRIPSDEQHESWDDEFALDSPSPPKKTSRSRTGSKLASPPASPGRRRRRSSAAPPLPTQQHPLAAARDSSEDEHPQPQRLAYPPSDDEDEEFGYADKEEDRTVTARSRRAALSRLTTTANGSPPPPVPALPLPFQLASHTTTTGLGIGIPHPFPRSPTSSVFSVPASIADGRSSNPASSTTLLRPISSRGSSGGGASAAGLAGLPPSPPIHKERERRRLRKKSRPVREGVYELGSIQPPGSNNPSGAAVGRAYEYRYQARYSFSDGELPEQDEEPYRPRTPSPSPSPVQTHSRSRSYVGLPSATATQLPGRMTSAPLQLQVPSTPSNKASVTKPQPGVASPTGSTKGALLSRIGSVGRWGVRRKRGGSVTPSEVVAAETPVRTDHPYLNEDPHRTPRPQSSHSHSSSSIRHSSASGSSHGHPHLPLPSTSTSNANSRSTSNTTASNTSPGSQQQQVPSQSKNSNNHWFFRSASGHGPGGGSSVGSYSASASGHEHGSMTDLSVRDAVVYTPSPESGRGGGGVLAGMFGVGGSGTGKKDGASVPTTPSKLVKRKSLGFVQLRRGFGGHGGNGGNDRVEDVEGSGGSGGGKRPVSMMPRASLGAAPPPLTTSGSGSGHVAIAPPTTPNGRHAAYGGLGLGRAGRRAMGSVDDLSEREREKREREAAERDRKRSFSRSRSKDVFGEKPDVVEKGKEKEEKDGSRGFMGSVRRISLVGRHKRTKSGVSLSNVGELPRVPSQTLPPAETPRHRSPASVKRSLDTESFRPSTDRSEDPHPPLPFQHRTPTKSPRALLPPIELQPPSPPRANASPSSGSQATMSGFDAVLSPSSSSSSALTTPRSPTGKSPGTPGKLSTSPKGPGSPQAASLGRSTIGPGTASGSPSGSGSLDRVPRRNSLGDLKIPARISQAQVGLRRDLGMVRDFAANVEQLKELQNVYHTLVGQIQGTLDAHAHMHALQQQQQSARASSPTFFKKRTRSNTNPGPPPPTAPQLAYKELASAFYTINSKYRISWECAELLIELGSGSGGVSTSPPPSSASGPPSVIGDGSVKKGRERAITLAGDESKPPTPTPGAASSSPGPSTAPSPPFASPPSLSWRASTGRHDLSHRQLVLLREMLNNADSSLMDEANISIPEESTTSLHIQRDWRWGDPMSSTVTLYSEDSSPPIGRVSPAKKRRGSRLGMTGLRDMLRSLKRHQSDSTAPPVPVMPASSTSISTNSSHDSHTHRRLAHTQASGQSRRPKSSIGPESLRAARDPRPTTPYSPSSLSAKPSPRRPSLASIFRLGQKSKTSPPASTAGDVSAGSADYHGTVSRSSGQESSSTGEEEDWDRMDSASDLDAAAKALGIGNDGAATVRGKKGRSPYLQQDSYLPPGARPITPKRSISGSQSSLWGTSPFSTGLPPRSTRLSNVEEHADDHRPSRTSSKRPMSRSSKLPQSGSVRSMPPQQQLPDPKLAMTPENIKPLLENTREVHARLTECISEIRSLLTTPP</sequence>
<protein>
    <submittedName>
        <fullName evidence="2">Uncharacterized protein</fullName>
    </submittedName>
</protein>
<feature type="region of interest" description="Disordered" evidence="1">
    <location>
        <begin position="1199"/>
        <end position="1233"/>
    </location>
</feature>
<dbReference type="EMBL" id="ML213619">
    <property type="protein sequence ID" value="TFK35721.1"/>
    <property type="molecule type" value="Genomic_DNA"/>
</dbReference>
<feature type="region of interest" description="Disordered" evidence="1">
    <location>
        <begin position="1399"/>
        <end position="1703"/>
    </location>
</feature>
<feature type="compositionally biased region" description="Low complexity" evidence="1">
    <location>
        <begin position="642"/>
        <end position="664"/>
    </location>
</feature>
<proteinExistence type="predicted"/>
<dbReference type="Proteomes" id="UP000308652">
    <property type="component" value="Unassembled WGS sequence"/>
</dbReference>
<feature type="region of interest" description="Disordered" evidence="1">
    <location>
        <begin position="28"/>
        <end position="380"/>
    </location>
</feature>
<feature type="compositionally biased region" description="Pro residues" evidence="1">
    <location>
        <begin position="367"/>
        <end position="376"/>
    </location>
</feature>
<feature type="compositionally biased region" description="Polar residues" evidence="1">
    <location>
        <begin position="28"/>
        <end position="37"/>
    </location>
</feature>
<feature type="compositionally biased region" description="Low complexity" evidence="1">
    <location>
        <begin position="84"/>
        <end position="95"/>
    </location>
</feature>
<organism evidence="2 3">
    <name type="scientific">Crucibulum laeve</name>
    <dbReference type="NCBI Taxonomy" id="68775"/>
    <lineage>
        <taxon>Eukaryota</taxon>
        <taxon>Fungi</taxon>
        <taxon>Dikarya</taxon>
        <taxon>Basidiomycota</taxon>
        <taxon>Agaricomycotina</taxon>
        <taxon>Agaricomycetes</taxon>
        <taxon>Agaricomycetidae</taxon>
        <taxon>Agaricales</taxon>
        <taxon>Agaricineae</taxon>
        <taxon>Nidulariaceae</taxon>
        <taxon>Crucibulum</taxon>
    </lineage>
</organism>
<feature type="compositionally biased region" description="Polar residues" evidence="1">
    <location>
        <begin position="1671"/>
        <end position="1691"/>
    </location>
</feature>
<feature type="compositionally biased region" description="Basic and acidic residues" evidence="1">
    <location>
        <begin position="1651"/>
        <end position="1661"/>
    </location>
</feature>
<evidence type="ECO:0000313" key="2">
    <source>
        <dbReference type="EMBL" id="TFK35721.1"/>
    </source>
</evidence>
<feature type="compositionally biased region" description="Basic and acidic residues" evidence="1">
    <location>
        <begin position="339"/>
        <end position="348"/>
    </location>
</feature>
<feature type="compositionally biased region" description="Polar residues" evidence="1">
    <location>
        <begin position="51"/>
        <end position="73"/>
    </location>
</feature>
<feature type="compositionally biased region" description="Acidic residues" evidence="1">
    <location>
        <begin position="199"/>
        <end position="212"/>
    </location>
</feature>
<feature type="compositionally biased region" description="Low complexity" evidence="1">
    <location>
        <begin position="671"/>
        <end position="710"/>
    </location>
</feature>
<name>A0A5C3M3R3_9AGAR</name>
<feature type="compositionally biased region" description="Basic residues" evidence="1">
    <location>
        <begin position="459"/>
        <end position="469"/>
    </location>
</feature>
<feature type="compositionally biased region" description="Polar residues" evidence="1">
    <location>
        <begin position="417"/>
        <end position="426"/>
    </location>
</feature>
<feature type="compositionally biased region" description="Low complexity" evidence="1">
    <location>
        <begin position="1313"/>
        <end position="1322"/>
    </location>
</feature>
<reference evidence="2 3" key="1">
    <citation type="journal article" date="2019" name="Nat. Ecol. Evol.">
        <title>Megaphylogeny resolves global patterns of mushroom evolution.</title>
        <authorList>
            <person name="Varga T."/>
            <person name="Krizsan K."/>
            <person name="Foldi C."/>
            <person name="Dima B."/>
            <person name="Sanchez-Garcia M."/>
            <person name="Sanchez-Ramirez S."/>
            <person name="Szollosi G.J."/>
            <person name="Szarkandi J.G."/>
            <person name="Papp V."/>
            <person name="Albert L."/>
            <person name="Andreopoulos W."/>
            <person name="Angelini C."/>
            <person name="Antonin V."/>
            <person name="Barry K.W."/>
            <person name="Bougher N.L."/>
            <person name="Buchanan P."/>
            <person name="Buyck B."/>
            <person name="Bense V."/>
            <person name="Catcheside P."/>
            <person name="Chovatia M."/>
            <person name="Cooper J."/>
            <person name="Damon W."/>
            <person name="Desjardin D."/>
            <person name="Finy P."/>
            <person name="Geml J."/>
            <person name="Haridas S."/>
            <person name="Hughes K."/>
            <person name="Justo A."/>
            <person name="Karasinski D."/>
            <person name="Kautmanova I."/>
            <person name="Kiss B."/>
            <person name="Kocsube S."/>
            <person name="Kotiranta H."/>
            <person name="LaButti K.M."/>
            <person name="Lechner B.E."/>
            <person name="Liimatainen K."/>
            <person name="Lipzen A."/>
            <person name="Lukacs Z."/>
            <person name="Mihaltcheva S."/>
            <person name="Morgado L.N."/>
            <person name="Niskanen T."/>
            <person name="Noordeloos M.E."/>
            <person name="Ohm R.A."/>
            <person name="Ortiz-Santana B."/>
            <person name="Ovrebo C."/>
            <person name="Racz N."/>
            <person name="Riley R."/>
            <person name="Savchenko A."/>
            <person name="Shiryaev A."/>
            <person name="Soop K."/>
            <person name="Spirin V."/>
            <person name="Szebenyi C."/>
            <person name="Tomsovsky M."/>
            <person name="Tulloss R.E."/>
            <person name="Uehling J."/>
            <person name="Grigoriev I.V."/>
            <person name="Vagvolgyi C."/>
            <person name="Papp T."/>
            <person name="Martin F.M."/>
            <person name="Miettinen O."/>
            <person name="Hibbett D.S."/>
            <person name="Nagy L.G."/>
        </authorList>
    </citation>
    <scope>NUCLEOTIDE SEQUENCE [LARGE SCALE GENOMIC DNA]</scope>
    <source>
        <strain evidence="2 3">CBS 166.37</strain>
    </source>
</reference>
<feature type="region of interest" description="Disordered" evidence="1">
    <location>
        <begin position="777"/>
        <end position="1138"/>
    </location>
</feature>
<feature type="region of interest" description="Disordered" evidence="1">
    <location>
        <begin position="402"/>
        <end position="494"/>
    </location>
</feature>
<feature type="compositionally biased region" description="Pro residues" evidence="1">
    <location>
        <begin position="127"/>
        <end position="142"/>
    </location>
</feature>
<feature type="compositionally biased region" description="Low complexity" evidence="1">
    <location>
        <begin position="1554"/>
        <end position="1564"/>
    </location>
</feature>
<feature type="compositionally biased region" description="Low complexity" evidence="1">
    <location>
        <begin position="1453"/>
        <end position="1462"/>
    </location>
</feature>
<feature type="region of interest" description="Disordered" evidence="1">
    <location>
        <begin position="507"/>
        <end position="743"/>
    </location>
</feature>
<feature type="compositionally biased region" description="Polar residues" evidence="1">
    <location>
        <begin position="150"/>
        <end position="172"/>
    </location>
</feature>
<feature type="compositionally biased region" description="Low complexity" evidence="1">
    <location>
        <begin position="1069"/>
        <end position="1085"/>
    </location>
</feature>
<gene>
    <name evidence="2" type="ORF">BDQ12DRAFT_706594</name>
</gene>
<feature type="compositionally biased region" description="Basic and acidic residues" evidence="1">
    <location>
        <begin position="626"/>
        <end position="639"/>
    </location>
</feature>
<feature type="compositionally biased region" description="Low complexity" evidence="1">
    <location>
        <begin position="1048"/>
        <end position="1057"/>
    </location>
</feature>
<accession>A0A5C3M3R3</accession>
<feature type="compositionally biased region" description="Low complexity" evidence="1">
    <location>
        <begin position="1199"/>
        <end position="1210"/>
    </location>
</feature>
<evidence type="ECO:0000313" key="3">
    <source>
        <dbReference type="Proteomes" id="UP000308652"/>
    </source>
</evidence>
<dbReference type="OrthoDB" id="2554322at2759"/>
<feature type="compositionally biased region" description="Basic and acidic residues" evidence="1">
    <location>
        <begin position="1000"/>
        <end position="1018"/>
    </location>
</feature>
<keyword evidence="3" id="KW-1185">Reference proteome</keyword>